<dbReference type="EMBL" id="RBNI01016547">
    <property type="protein sequence ID" value="RUP07422.1"/>
    <property type="molecule type" value="Genomic_DNA"/>
</dbReference>
<evidence type="ECO:0000256" key="1">
    <source>
        <dbReference type="SAM" id="Phobius"/>
    </source>
</evidence>
<keyword evidence="1" id="KW-0472">Membrane</keyword>
<feature type="transmembrane region" description="Helical" evidence="1">
    <location>
        <begin position="20"/>
        <end position="39"/>
    </location>
</feature>
<dbReference type="Proteomes" id="UP000268093">
    <property type="component" value="Unassembled WGS sequence"/>
</dbReference>
<protein>
    <submittedName>
        <fullName evidence="2">Uncharacterized protein</fullName>
    </submittedName>
</protein>
<accession>A0A433AXQ3</accession>
<dbReference type="AlphaFoldDB" id="A0A433AXQ3"/>
<name>A0A433AXQ3_9FUNG</name>
<keyword evidence="3" id="KW-1185">Reference proteome</keyword>
<gene>
    <name evidence="2" type="ORF">BC936DRAFT_140180</name>
</gene>
<evidence type="ECO:0000313" key="2">
    <source>
        <dbReference type="EMBL" id="RUP07422.1"/>
    </source>
</evidence>
<keyword evidence="1" id="KW-0812">Transmembrane</keyword>
<keyword evidence="1" id="KW-1133">Transmembrane helix</keyword>
<evidence type="ECO:0000313" key="3">
    <source>
        <dbReference type="Proteomes" id="UP000268093"/>
    </source>
</evidence>
<comment type="caution">
    <text evidence="2">The sequence shown here is derived from an EMBL/GenBank/DDBJ whole genome shotgun (WGS) entry which is preliminary data.</text>
</comment>
<sequence length="62" mass="7289">MHFPSQPNVKPCCAFGVLNTTVVRLWVVSSYCHIMIYAYRRRRHRIEPSQAPACHMKEKTKN</sequence>
<organism evidence="2 3">
    <name type="scientific">Jimgerdemannia flammicorona</name>
    <dbReference type="NCBI Taxonomy" id="994334"/>
    <lineage>
        <taxon>Eukaryota</taxon>
        <taxon>Fungi</taxon>
        <taxon>Fungi incertae sedis</taxon>
        <taxon>Mucoromycota</taxon>
        <taxon>Mucoromycotina</taxon>
        <taxon>Endogonomycetes</taxon>
        <taxon>Endogonales</taxon>
        <taxon>Endogonaceae</taxon>
        <taxon>Jimgerdemannia</taxon>
    </lineage>
</organism>
<proteinExistence type="predicted"/>
<reference evidence="2 3" key="1">
    <citation type="journal article" date="2018" name="New Phytol.">
        <title>Phylogenomics of Endogonaceae and evolution of mycorrhizas within Mucoromycota.</title>
        <authorList>
            <person name="Chang Y."/>
            <person name="Desiro A."/>
            <person name="Na H."/>
            <person name="Sandor L."/>
            <person name="Lipzen A."/>
            <person name="Clum A."/>
            <person name="Barry K."/>
            <person name="Grigoriev I.V."/>
            <person name="Martin F.M."/>
            <person name="Stajich J.E."/>
            <person name="Smith M.E."/>
            <person name="Bonito G."/>
            <person name="Spatafora J.W."/>
        </authorList>
    </citation>
    <scope>NUCLEOTIDE SEQUENCE [LARGE SCALE GENOMIC DNA]</scope>
    <source>
        <strain evidence="2 3">GMNB39</strain>
    </source>
</reference>